<comment type="caution">
    <text evidence="7">The sequence shown here is derived from an EMBL/GenBank/DDBJ whole genome shotgun (WGS) entry which is preliminary data.</text>
</comment>
<dbReference type="SMART" id="SM00304">
    <property type="entry name" value="HAMP"/>
    <property type="match status" value="3"/>
</dbReference>
<evidence type="ECO:0000313" key="8">
    <source>
        <dbReference type="Proteomes" id="UP000753724"/>
    </source>
</evidence>
<keyword evidence="3" id="KW-0807">Transducer</keyword>
<reference evidence="8" key="1">
    <citation type="submission" date="2020-01" db="EMBL/GenBank/DDBJ databases">
        <title>Sphingomonas sp. strain CSW-10.</title>
        <authorList>
            <person name="Chen W.-M."/>
        </authorList>
    </citation>
    <scope>NUCLEOTIDE SEQUENCE [LARGE SCALE GENOMIC DNA]</scope>
    <source>
        <strain evidence="8">FSY-8</strain>
    </source>
</reference>
<evidence type="ECO:0000259" key="5">
    <source>
        <dbReference type="PROSITE" id="PS50111"/>
    </source>
</evidence>
<dbReference type="InterPro" id="IPR051310">
    <property type="entry name" value="MCP_chemotaxis"/>
</dbReference>
<keyword evidence="4" id="KW-1133">Transmembrane helix</keyword>
<keyword evidence="4" id="KW-0472">Membrane</keyword>
<organism evidence="7 8">
    <name type="scientific">Novosphingobium ovatum</name>
    <dbReference type="NCBI Taxonomy" id="1908523"/>
    <lineage>
        <taxon>Bacteria</taxon>
        <taxon>Pseudomonadati</taxon>
        <taxon>Pseudomonadota</taxon>
        <taxon>Alphaproteobacteria</taxon>
        <taxon>Sphingomonadales</taxon>
        <taxon>Sphingomonadaceae</taxon>
        <taxon>Novosphingobium</taxon>
    </lineage>
</organism>
<feature type="domain" description="HAMP" evidence="6">
    <location>
        <begin position="226"/>
        <end position="279"/>
    </location>
</feature>
<dbReference type="PANTHER" id="PTHR43531">
    <property type="entry name" value="PROTEIN ICFG"/>
    <property type="match status" value="1"/>
</dbReference>
<keyword evidence="1" id="KW-0145">Chemotaxis</keyword>
<feature type="transmembrane region" description="Helical" evidence="4">
    <location>
        <begin position="198"/>
        <end position="225"/>
    </location>
</feature>
<dbReference type="PANTHER" id="PTHR43531:SF11">
    <property type="entry name" value="METHYL-ACCEPTING CHEMOTAXIS PROTEIN 3"/>
    <property type="match status" value="1"/>
</dbReference>
<feature type="domain" description="Methyl-accepting transducer" evidence="5">
    <location>
        <begin position="339"/>
        <end position="568"/>
    </location>
</feature>
<sequence length="631" mass="66963">MAWSERVKTGIANVFWNSGTVSIKQRLAVCLAALVTVSVVQVSVSGFLQYSIHGSSVDQRETTLAMREQMAADMKHDSIRAVTLNMAAARQQQDQGALQQYREGLNEDIAELQRAYAALLAAQVSAGLKAKARAGAADEQAYIAAARALGDKIAGGGDYAADKATFELAFTRFEEAQGDLGDAIKAEFNAQSGDQDRLVWIAFAAVMATIVVGAATLGWAGLFVWKSVVSPLESFTDELLAMARGDYSREVSGDENGDEVQRMYAAAAVFRQTALDKQVADAEQRAVVNELSVGLDKLAGQDLEFRLNDPFPADYETLRVNFNKAVIALAKALGTVRVGAASVTTSIEEIRAAADDLAHRNSQQAGTLEETAAALGEVTEGVRDTALRAAEVRRSIADTHQAANEGGAVVMRAVESMAAIEQSAERISHIIGVIDGIAFQTNLLALNAGVEAARAGDAGRGFAVVASEVRALAQRSADAAKDIKALIQASGEQVSGGVALVRETGVLLDNILTRVGTINGVIEEIVVSAENQALNIQQVNTAMNDMDKVTQQNAAMVEETSAATRALSAEAEQLSQLVKTFRTRDPEKRKKGMAAKDENVVMLRRSSATAESIAAQGESIRAVVNGDWADF</sequence>
<comment type="similarity">
    <text evidence="2">Belongs to the methyl-accepting chemotaxis (MCP) protein family.</text>
</comment>
<name>A0ABW9XB54_9SPHN</name>
<dbReference type="InterPro" id="IPR003660">
    <property type="entry name" value="HAMP_dom"/>
</dbReference>
<dbReference type="PROSITE" id="PS50111">
    <property type="entry name" value="CHEMOTAXIS_TRANSDUC_2"/>
    <property type="match status" value="1"/>
</dbReference>
<dbReference type="Gene3D" id="1.10.287.950">
    <property type="entry name" value="Methyl-accepting chemotaxis protein"/>
    <property type="match status" value="1"/>
</dbReference>
<evidence type="ECO:0000256" key="1">
    <source>
        <dbReference type="ARBA" id="ARBA00022500"/>
    </source>
</evidence>
<feature type="domain" description="HAMP" evidence="6">
    <location>
        <begin position="282"/>
        <end position="334"/>
    </location>
</feature>
<dbReference type="PROSITE" id="PS50885">
    <property type="entry name" value="HAMP"/>
    <property type="match status" value="2"/>
</dbReference>
<dbReference type="InterPro" id="IPR004089">
    <property type="entry name" value="MCPsignal_dom"/>
</dbReference>
<proteinExistence type="inferred from homology"/>
<evidence type="ECO:0000256" key="4">
    <source>
        <dbReference type="SAM" id="Phobius"/>
    </source>
</evidence>
<dbReference type="Pfam" id="PF00015">
    <property type="entry name" value="MCPsignal"/>
    <property type="match status" value="1"/>
</dbReference>
<dbReference type="SUPFAM" id="SSF58104">
    <property type="entry name" value="Methyl-accepting chemotaxis protein (MCP) signaling domain"/>
    <property type="match status" value="1"/>
</dbReference>
<gene>
    <name evidence="7" type="ORF">GTZ99_04210</name>
</gene>
<evidence type="ECO:0000259" key="6">
    <source>
        <dbReference type="PROSITE" id="PS50885"/>
    </source>
</evidence>
<dbReference type="SMART" id="SM00283">
    <property type="entry name" value="MA"/>
    <property type="match status" value="1"/>
</dbReference>
<evidence type="ECO:0000313" key="7">
    <source>
        <dbReference type="EMBL" id="NBC35758.1"/>
    </source>
</evidence>
<evidence type="ECO:0000256" key="3">
    <source>
        <dbReference type="PROSITE-ProRule" id="PRU00284"/>
    </source>
</evidence>
<evidence type="ECO:0000256" key="2">
    <source>
        <dbReference type="ARBA" id="ARBA00029447"/>
    </source>
</evidence>
<dbReference type="Proteomes" id="UP000753724">
    <property type="component" value="Unassembled WGS sequence"/>
</dbReference>
<dbReference type="EMBL" id="JAAAPO010000001">
    <property type="protein sequence ID" value="NBC35758.1"/>
    <property type="molecule type" value="Genomic_DNA"/>
</dbReference>
<dbReference type="Gene3D" id="6.10.340.10">
    <property type="match status" value="1"/>
</dbReference>
<keyword evidence="8" id="KW-1185">Reference proteome</keyword>
<protein>
    <submittedName>
        <fullName evidence="7">Chemotaxis protein</fullName>
    </submittedName>
</protein>
<dbReference type="CDD" id="cd11386">
    <property type="entry name" value="MCP_signal"/>
    <property type="match status" value="1"/>
</dbReference>
<keyword evidence="4" id="KW-0812">Transmembrane</keyword>
<accession>A0ABW9XB54</accession>